<keyword evidence="3" id="KW-1185">Reference proteome</keyword>
<feature type="region of interest" description="Disordered" evidence="1">
    <location>
        <begin position="72"/>
        <end position="92"/>
    </location>
</feature>
<evidence type="ECO:0000313" key="3">
    <source>
        <dbReference type="Proteomes" id="UP001281614"/>
    </source>
</evidence>
<comment type="caution">
    <text evidence="2">The sequence shown here is derived from an EMBL/GenBank/DDBJ whole genome shotgun (WGS) entry which is preliminary data.</text>
</comment>
<accession>A0AAE0D3I1</accession>
<reference evidence="2" key="1">
    <citation type="submission" date="2023-02" db="EMBL/GenBank/DDBJ databases">
        <title>Colletotrichum kahawae CIFC_Que2 genome sequencing and assembly.</title>
        <authorList>
            <person name="Baroncelli R."/>
        </authorList>
    </citation>
    <scope>NUCLEOTIDE SEQUENCE</scope>
    <source>
        <strain evidence="2">CIFC_Que2</strain>
    </source>
</reference>
<dbReference type="Proteomes" id="UP001281614">
    <property type="component" value="Unassembled WGS sequence"/>
</dbReference>
<proteinExistence type="predicted"/>
<feature type="compositionally biased region" description="Basic and acidic residues" evidence="1">
    <location>
        <begin position="76"/>
        <end position="92"/>
    </location>
</feature>
<evidence type="ECO:0000256" key="1">
    <source>
        <dbReference type="SAM" id="MobiDB-lite"/>
    </source>
</evidence>
<protein>
    <submittedName>
        <fullName evidence="2">Pol-like protein</fullName>
    </submittedName>
</protein>
<evidence type="ECO:0000313" key="2">
    <source>
        <dbReference type="EMBL" id="KAK2748576.1"/>
    </source>
</evidence>
<organism evidence="2 3">
    <name type="scientific">Colletotrichum kahawae</name>
    <name type="common">Coffee berry disease fungus</name>
    <dbReference type="NCBI Taxonomy" id="34407"/>
    <lineage>
        <taxon>Eukaryota</taxon>
        <taxon>Fungi</taxon>
        <taxon>Dikarya</taxon>
        <taxon>Ascomycota</taxon>
        <taxon>Pezizomycotina</taxon>
        <taxon>Sordariomycetes</taxon>
        <taxon>Hypocreomycetidae</taxon>
        <taxon>Glomerellales</taxon>
        <taxon>Glomerellaceae</taxon>
        <taxon>Colletotrichum</taxon>
        <taxon>Colletotrichum gloeosporioides species complex</taxon>
    </lineage>
</organism>
<dbReference type="EMBL" id="VYYT01000281">
    <property type="protein sequence ID" value="KAK2748576.1"/>
    <property type="molecule type" value="Genomic_DNA"/>
</dbReference>
<gene>
    <name evidence="2" type="ORF">CKAH01_18062</name>
</gene>
<dbReference type="AlphaFoldDB" id="A0AAE0D3I1"/>
<sequence>MKPHECDTMDSLEGSANDVITAEIDRRDQITQLLTALNRLMSTDRATPMLLISSILTPSIADITIGNKRWYNDGSRGVEEAPAKPSEVYRKA</sequence>
<name>A0AAE0D3I1_COLKA</name>